<organism evidence="2 3">
    <name type="scientific">Methanoculleus bourgensis</name>
    <dbReference type="NCBI Taxonomy" id="83986"/>
    <lineage>
        <taxon>Archaea</taxon>
        <taxon>Methanobacteriati</taxon>
        <taxon>Methanobacteriota</taxon>
        <taxon>Stenosarchaea group</taxon>
        <taxon>Methanomicrobia</taxon>
        <taxon>Methanomicrobiales</taxon>
        <taxon>Methanomicrobiaceae</taxon>
        <taxon>Methanoculleus</taxon>
    </lineage>
</organism>
<feature type="domain" description="ATPase of the ABC class C-terminal" evidence="1">
    <location>
        <begin position="177"/>
        <end position="432"/>
    </location>
</feature>
<protein>
    <recommendedName>
        <fullName evidence="1">ATPase of the ABC class C-terminal domain-containing protein</fullName>
    </recommendedName>
</protein>
<evidence type="ECO:0000313" key="3">
    <source>
        <dbReference type="Proteomes" id="UP000737555"/>
    </source>
</evidence>
<reference evidence="2" key="1">
    <citation type="submission" date="2020-05" db="EMBL/GenBank/DDBJ databases">
        <title>The first insight into the ecology of ammonia-tolerant syntrophic propionate oxidizing bacteria.</title>
        <authorList>
            <person name="Singh A."/>
            <person name="Schnurer A."/>
            <person name="Westerholm M."/>
        </authorList>
    </citation>
    <scope>NUCLEOTIDE SEQUENCE</scope>
    <source>
        <strain evidence="2">MAG54</strain>
    </source>
</reference>
<dbReference type="Pfam" id="PF09818">
    <property type="entry name" value="ABC_ATPase"/>
    <property type="match status" value="1"/>
</dbReference>
<name>A0A8T7HD72_9EURY</name>
<evidence type="ECO:0000259" key="1">
    <source>
        <dbReference type="Pfam" id="PF09818"/>
    </source>
</evidence>
<dbReference type="EMBL" id="JABMJE010000279">
    <property type="protein sequence ID" value="NQS79294.1"/>
    <property type="molecule type" value="Genomic_DNA"/>
</dbReference>
<comment type="caution">
    <text evidence="2">The sequence shown here is derived from an EMBL/GenBank/DDBJ whole genome shotgun (WGS) entry which is preliminary data.</text>
</comment>
<dbReference type="Proteomes" id="UP000737555">
    <property type="component" value="Unassembled WGS sequence"/>
</dbReference>
<proteinExistence type="predicted"/>
<accession>A0A8T7HD72</accession>
<evidence type="ECO:0000313" key="2">
    <source>
        <dbReference type="EMBL" id="NQS79294.1"/>
    </source>
</evidence>
<gene>
    <name evidence="2" type="ORF">HQQ74_11490</name>
</gene>
<dbReference type="InterPro" id="IPR019195">
    <property type="entry name" value="ABC_ATPase_put"/>
</dbReference>
<dbReference type="Gene3D" id="3.40.50.300">
    <property type="entry name" value="P-loop containing nucleotide triphosphate hydrolases"/>
    <property type="match status" value="1"/>
</dbReference>
<dbReference type="PANTHER" id="PTHR38149:SF1">
    <property type="entry name" value="ATPASE"/>
    <property type="match status" value="1"/>
</dbReference>
<dbReference type="InterPro" id="IPR027417">
    <property type="entry name" value="P-loop_NTPase"/>
</dbReference>
<dbReference type="AlphaFoldDB" id="A0A8T7HD72"/>
<dbReference type="InterPro" id="IPR046834">
    <property type="entry name" value="ABC_ATPase_C"/>
</dbReference>
<sequence length="455" mass="48721">MSGSWHDVIYRILPGLGDGRARIDHPAIRDLVNTYLIRSLDGTALRFSIPVLLTAPVFAPSPGSDGAVGVIIDAVKAAVHGERGLGPIAGIGTEHPRHCLQNIEPVTLIASRSAIGTDLWRPDHENRIGVDGIHLTVRGALPYPGAPTPARIHGVEEHLLALLDALDRVVRRVPDRDLVAARDLSIDQKELRRTLPDIGLVSFIADGTRPARQFTHLRCHHRIAGPKEGLHVPFQCPQKLDPVEIELPGSGRVVTGLGIRRREAFAVAGSNAEGKSTLLHAVIAGQDDHAAGDGRELLVSVNGVSRADASERGLYGADVSLFFSRLPPGVGGEPGAAFGQGSGSLVMAHEIQTALRAGAPLLILDEDRAATNLLVPGCLQGDEVTPLATLLATRREVFGETTLLFAASSLDILIAQADRIMQLSDHETRALDRLEFRRRLDRYLAGVREHLGAEG</sequence>
<dbReference type="SUPFAM" id="SSF52540">
    <property type="entry name" value="P-loop containing nucleoside triphosphate hydrolases"/>
    <property type="match status" value="1"/>
</dbReference>
<dbReference type="PANTHER" id="PTHR38149">
    <property type="entry name" value="ATPASE"/>
    <property type="match status" value="1"/>
</dbReference>